<dbReference type="Proteomes" id="UP000678243">
    <property type="component" value="Unassembled WGS sequence"/>
</dbReference>
<keyword evidence="1" id="KW-0472">Membrane</keyword>
<feature type="transmembrane region" description="Helical" evidence="1">
    <location>
        <begin position="54"/>
        <end position="78"/>
    </location>
</feature>
<comment type="caution">
    <text evidence="2">The sequence shown here is derived from an EMBL/GenBank/DDBJ whole genome shotgun (WGS) entry which is preliminary data.</text>
</comment>
<proteinExistence type="predicted"/>
<reference evidence="2 3" key="1">
    <citation type="submission" date="2021-04" db="EMBL/GenBank/DDBJ databases">
        <title>Whole genome analysis of root endophytic bacterium Microbacterium paraoxydans ku-mp colonizing RP-bio226 rice variety.</title>
        <authorList>
            <person name="Ulaganathan K."/>
            <person name="Latha B."/>
        </authorList>
    </citation>
    <scope>NUCLEOTIDE SEQUENCE [LARGE SCALE GENOMIC DNA]</scope>
    <source>
        <strain evidence="3">ku-mp</strain>
    </source>
</reference>
<gene>
    <name evidence="2" type="ORF">KE274_06435</name>
</gene>
<organism evidence="2 3">
    <name type="scientific">Microbacterium paraoxydans</name>
    <dbReference type="NCBI Taxonomy" id="199592"/>
    <lineage>
        <taxon>Bacteria</taxon>
        <taxon>Bacillati</taxon>
        <taxon>Actinomycetota</taxon>
        <taxon>Actinomycetes</taxon>
        <taxon>Micrococcales</taxon>
        <taxon>Microbacteriaceae</taxon>
        <taxon>Microbacterium</taxon>
    </lineage>
</organism>
<dbReference type="RefSeq" id="WP_211542002.1">
    <property type="nucleotide sequence ID" value="NZ_JAGTUK010000002.1"/>
</dbReference>
<feature type="transmembrane region" description="Helical" evidence="1">
    <location>
        <begin position="6"/>
        <end position="23"/>
    </location>
</feature>
<evidence type="ECO:0000313" key="3">
    <source>
        <dbReference type="Proteomes" id="UP000678243"/>
    </source>
</evidence>
<sequence>MTADNYFSLGLGVILLVFGPLVVRHRQRLFDITADANRALGGAPGREVAKRGSAAWVGACGIAMIAFGVIALLAGVFVRV</sequence>
<keyword evidence="3" id="KW-1185">Reference proteome</keyword>
<evidence type="ECO:0000256" key="1">
    <source>
        <dbReference type="SAM" id="Phobius"/>
    </source>
</evidence>
<accession>A0ABS5ILD3</accession>
<keyword evidence="1" id="KW-0812">Transmembrane</keyword>
<keyword evidence="1" id="KW-1133">Transmembrane helix</keyword>
<protein>
    <submittedName>
        <fullName evidence="2">Uncharacterized protein</fullName>
    </submittedName>
</protein>
<name>A0ABS5ILD3_9MICO</name>
<evidence type="ECO:0000313" key="2">
    <source>
        <dbReference type="EMBL" id="MBS0023743.1"/>
    </source>
</evidence>
<dbReference type="EMBL" id="JAGTUK010000002">
    <property type="protein sequence ID" value="MBS0023743.1"/>
    <property type="molecule type" value="Genomic_DNA"/>
</dbReference>